<keyword evidence="4" id="KW-0274">FAD</keyword>
<dbReference type="GO" id="GO:0050660">
    <property type="term" value="F:flavin adenine dinucleotide binding"/>
    <property type="evidence" value="ECO:0007669"/>
    <property type="project" value="InterPro"/>
</dbReference>
<keyword evidence="6" id="KW-0560">Oxidoreductase</keyword>
<dbReference type="Gene3D" id="3.50.50.60">
    <property type="entry name" value="FAD/NAD(P)-binding domain"/>
    <property type="match status" value="2"/>
</dbReference>
<dbReference type="STRING" id="29845.A0A1V6RIJ8"/>
<evidence type="ECO:0000256" key="7">
    <source>
        <dbReference type="ARBA" id="ARBA00023033"/>
    </source>
</evidence>
<keyword evidence="9" id="KW-1185">Reference proteome</keyword>
<reference evidence="9" key="1">
    <citation type="journal article" date="2017" name="Nat. Microbiol.">
        <title>Global analysis of biosynthetic gene clusters reveals vast potential of secondary metabolite production in Penicillium species.</title>
        <authorList>
            <person name="Nielsen J.C."/>
            <person name="Grijseels S."/>
            <person name="Prigent S."/>
            <person name="Ji B."/>
            <person name="Dainat J."/>
            <person name="Nielsen K.F."/>
            <person name="Frisvad J.C."/>
            <person name="Workman M."/>
            <person name="Nielsen J."/>
        </authorList>
    </citation>
    <scope>NUCLEOTIDE SEQUENCE [LARGE SCALE GENOMIC DNA]</scope>
    <source>
        <strain evidence="9">IBT 29486</strain>
    </source>
</reference>
<keyword evidence="3" id="KW-0285">Flavoprotein</keyword>
<dbReference type="InterPro" id="IPR050346">
    <property type="entry name" value="FMO-like"/>
</dbReference>
<proteinExistence type="inferred from homology"/>
<dbReference type="Pfam" id="PF13450">
    <property type="entry name" value="NAD_binding_8"/>
    <property type="match status" value="1"/>
</dbReference>
<dbReference type="InterPro" id="IPR020946">
    <property type="entry name" value="Flavin_mOase-like"/>
</dbReference>
<evidence type="ECO:0000313" key="9">
    <source>
        <dbReference type="Proteomes" id="UP000191518"/>
    </source>
</evidence>
<evidence type="ECO:0000256" key="3">
    <source>
        <dbReference type="ARBA" id="ARBA00022630"/>
    </source>
</evidence>
<evidence type="ECO:0000256" key="6">
    <source>
        <dbReference type="ARBA" id="ARBA00023002"/>
    </source>
</evidence>
<organism evidence="8 9">
    <name type="scientific">Penicillium vulpinum</name>
    <dbReference type="NCBI Taxonomy" id="29845"/>
    <lineage>
        <taxon>Eukaryota</taxon>
        <taxon>Fungi</taxon>
        <taxon>Dikarya</taxon>
        <taxon>Ascomycota</taxon>
        <taxon>Pezizomycotina</taxon>
        <taxon>Eurotiomycetes</taxon>
        <taxon>Eurotiomycetidae</taxon>
        <taxon>Eurotiales</taxon>
        <taxon>Aspergillaceae</taxon>
        <taxon>Penicillium</taxon>
    </lineage>
</organism>
<accession>A0A1V6RIJ8</accession>
<comment type="caution">
    <text evidence="8">The sequence shown here is derived from an EMBL/GenBank/DDBJ whole genome shotgun (WGS) entry which is preliminary data.</text>
</comment>
<evidence type="ECO:0000313" key="8">
    <source>
        <dbReference type="EMBL" id="OQE01269.1"/>
    </source>
</evidence>
<keyword evidence="7" id="KW-0503">Monooxygenase</keyword>
<dbReference type="InterPro" id="IPR036188">
    <property type="entry name" value="FAD/NAD-bd_sf"/>
</dbReference>
<dbReference type="PRINTS" id="PR00419">
    <property type="entry name" value="ADXRDTASE"/>
</dbReference>
<evidence type="ECO:0000256" key="5">
    <source>
        <dbReference type="ARBA" id="ARBA00022857"/>
    </source>
</evidence>
<comment type="similarity">
    <text evidence="2">Belongs to the FMO family.</text>
</comment>
<evidence type="ECO:0000256" key="4">
    <source>
        <dbReference type="ARBA" id="ARBA00022827"/>
    </source>
</evidence>
<name>A0A1V6RIJ8_9EURO</name>
<sequence length="485" mass="54614">MTITNPIRRVAVIGAGPSGLAAVKYLLAEKCFDQIEVFEQRSSVGGVWNYSPSSSKKGVSTPVPHLTPHEPVEKPVWIDHTEGREATFVSPLYDRLETNIPKDLMRYSDKPFPSEAQLFPTHWIVKQYLEEYAEDVKSLIQFDTQVLEVKLKDEALSTWSLKAKCLPTGIDTTHTYDAVVVASGHFTVPYVPDIPGIQAWDASHPGTISHSKFYNSPEPFQGMKVVVVGSSASGLDIGAQINEVSQGKLLVSQQSESYLAAPPNGDQIICPEIIEFLPPTSYDRGIKFADGRIEEHIDAVVFCTGYFYSYPFLSSLNPPVVTHGWRTMDVYQQLFYINHPTLVFPVLSQRVIPFPMAENHAAVFARVWSGRLTLPSKDEMKAWEDSEIDVKGDGKGFHLLPFPMDADYLNLLYDWAAKAKPRPGLSNNGQGKLGTQWGERERWMRAHFPDIRRAFVRRGNDRGEVKNLAELGFNFEEWKRQQDDH</sequence>
<comment type="cofactor">
    <cofactor evidence="1">
        <name>FAD</name>
        <dbReference type="ChEBI" id="CHEBI:57692"/>
    </cofactor>
</comment>
<dbReference type="Pfam" id="PF00743">
    <property type="entry name" value="FMO-like"/>
    <property type="match status" value="2"/>
</dbReference>
<protein>
    <submittedName>
        <fullName evidence="8">Uncharacterized protein</fullName>
    </submittedName>
</protein>
<dbReference type="GO" id="GO:0050661">
    <property type="term" value="F:NADP binding"/>
    <property type="evidence" value="ECO:0007669"/>
    <property type="project" value="InterPro"/>
</dbReference>
<gene>
    <name evidence="8" type="ORF">PENVUL_c043G07090</name>
</gene>
<dbReference type="Proteomes" id="UP000191518">
    <property type="component" value="Unassembled WGS sequence"/>
</dbReference>
<evidence type="ECO:0000256" key="2">
    <source>
        <dbReference type="ARBA" id="ARBA00009183"/>
    </source>
</evidence>
<dbReference type="GO" id="GO:0004499">
    <property type="term" value="F:N,N-dimethylaniline monooxygenase activity"/>
    <property type="evidence" value="ECO:0007669"/>
    <property type="project" value="InterPro"/>
</dbReference>
<dbReference type="AlphaFoldDB" id="A0A1V6RIJ8"/>
<dbReference type="FunFam" id="3.50.50.60:FF:000138">
    <property type="entry name" value="Flavin-containing monooxygenase"/>
    <property type="match status" value="1"/>
</dbReference>
<dbReference type="SUPFAM" id="SSF51905">
    <property type="entry name" value="FAD/NAD(P)-binding domain"/>
    <property type="match status" value="2"/>
</dbReference>
<dbReference type="OrthoDB" id="66881at2759"/>
<dbReference type="EMBL" id="MDYP01000043">
    <property type="protein sequence ID" value="OQE01269.1"/>
    <property type="molecule type" value="Genomic_DNA"/>
</dbReference>
<evidence type="ECO:0000256" key="1">
    <source>
        <dbReference type="ARBA" id="ARBA00001974"/>
    </source>
</evidence>
<keyword evidence="5" id="KW-0521">NADP</keyword>
<dbReference type="PANTHER" id="PTHR23023">
    <property type="entry name" value="DIMETHYLANILINE MONOOXYGENASE"/>
    <property type="match status" value="1"/>
</dbReference>